<proteinExistence type="predicted"/>
<reference evidence="1" key="1">
    <citation type="journal article" date="2023" name="IScience">
        <title>Live-bearing cockroach genome reveals convergent evolutionary mechanisms linked to viviparity in insects and beyond.</title>
        <authorList>
            <person name="Fouks B."/>
            <person name="Harrison M.C."/>
            <person name="Mikhailova A.A."/>
            <person name="Marchal E."/>
            <person name="English S."/>
            <person name="Carruthers M."/>
            <person name="Jennings E.C."/>
            <person name="Chiamaka E.L."/>
            <person name="Frigard R.A."/>
            <person name="Pippel M."/>
            <person name="Attardo G.M."/>
            <person name="Benoit J.B."/>
            <person name="Bornberg-Bauer E."/>
            <person name="Tobe S.S."/>
        </authorList>
    </citation>
    <scope>NUCLEOTIDE SEQUENCE</scope>
    <source>
        <strain evidence="1">Stay&amp;Tobe</strain>
    </source>
</reference>
<dbReference type="AlphaFoldDB" id="A0AAD7ZYR1"/>
<feature type="non-terminal residue" evidence="1">
    <location>
        <position position="73"/>
    </location>
</feature>
<accession>A0AAD7ZYR1</accession>
<feature type="non-terminal residue" evidence="1">
    <location>
        <position position="1"/>
    </location>
</feature>
<dbReference type="EMBL" id="JASPKZ010005283">
    <property type="protein sequence ID" value="KAJ9589065.1"/>
    <property type="molecule type" value="Genomic_DNA"/>
</dbReference>
<keyword evidence="2" id="KW-1185">Reference proteome</keyword>
<protein>
    <submittedName>
        <fullName evidence="1">Uncharacterized protein</fullName>
    </submittedName>
</protein>
<evidence type="ECO:0000313" key="1">
    <source>
        <dbReference type="EMBL" id="KAJ9589065.1"/>
    </source>
</evidence>
<dbReference type="Proteomes" id="UP001233999">
    <property type="component" value="Unassembled WGS sequence"/>
</dbReference>
<reference evidence="1" key="2">
    <citation type="submission" date="2023-05" db="EMBL/GenBank/DDBJ databases">
        <authorList>
            <person name="Fouks B."/>
        </authorList>
    </citation>
    <scope>NUCLEOTIDE SEQUENCE</scope>
    <source>
        <strain evidence="1">Stay&amp;Tobe</strain>
        <tissue evidence="1">Testes</tissue>
    </source>
</reference>
<name>A0AAD7ZYR1_DIPPU</name>
<organism evidence="1 2">
    <name type="scientific">Diploptera punctata</name>
    <name type="common">Pacific beetle cockroach</name>
    <dbReference type="NCBI Taxonomy" id="6984"/>
    <lineage>
        <taxon>Eukaryota</taxon>
        <taxon>Metazoa</taxon>
        <taxon>Ecdysozoa</taxon>
        <taxon>Arthropoda</taxon>
        <taxon>Hexapoda</taxon>
        <taxon>Insecta</taxon>
        <taxon>Pterygota</taxon>
        <taxon>Neoptera</taxon>
        <taxon>Polyneoptera</taxon>
        <taxon>Dictyoptera</taxon>
        <taxon>Blattodea</taxon>
        <taxon>Blaberoidea</taxon>
        <taxon>Blaberidae</taxon>
        <taxon>Diplopterinae</taxon>
        <taxon>Diploptera</taxon>
    </lineage>
</organism>
<evidence type="ECO:0000313" key="2">
    <source>
        <dbReference type="Proteomes" id="UP001233999"/>
    </source>
</evidence>
<comment type="caution">
    <text evidence="1">The sequence shown here is derived from an EMBL/GenBank/DDBJ whole genome shotgun (WGS) entry which is preliminary data.</text>
</comment>
<gene>
    <name evidence="1" type="ORF">L9F63_017634</name>
</gene>
<sequence>EMRPRLRTVSGMVKMLTVYPIKCELIEVCWDDCLRKGYSVSCEMIHNSRRAATHVLKKARRAATQLDPWDCEQ</sequence>